<evidence type="ECO:0000256" key="1">
    <source>
        <dbReference type="SAM" id="MobiDB-lite"/>
    </source>
</evidence>
<name>A0ABV7G1Q9_9PROT</name>
<feature type="region of interest" description="Disordered" evidence="1">
    <location>
        <begin position="14"/>
        <end position="44"/>
    </location>
</feature>
<gene>
    <name evidence="2" type="ORF">ACFOD4_10610</name>
</gene>
<organism evidence="2 3">
    <name type="scientific">Teichococcus globiformis</name>
    <dbReference type="NCBI Taxonomy" id="2307229"/>
    <lineage>
        <taxon>Bacteria</taxon>
        <taxon>Pseudomonadati</taxon>
        <taxon>Pseudomonadota</taxon>
        <taxon>Alphaproteobacteria</taxon>
        <taxon>Acetobacterales</taxon>
        <taxon>Roseomonadaceae</taxon>
        <taxon>Roseomonas</taxon>
    </lineage>
</organism>
<comment type="caution">
    <text evidence="2">The sequence shown here is derived from an EMBL/GenBank/DDBJ whole genome shotgun (WGS) entry which is preliminary data.</text>
</comment>
<dbReference type="RefSeq" id="WP_379596256.1">
    <property type="nucleotide sequence ID" value="NZ_JBHRTN010000009.1"/>
</dbReference>
<dbReference type="Proteomes" id="UP001595593">
    <property type="component" value="Unassembled WGS sequence"/>
</dbReference>
<accession>A0ABV7G1Q9</accession>
<evidence type="ECO:0000313" key="3">
    <source>
        <dbReference type="Proteomes" id="UP001595593"/>
    </source>
</evidence>
<keyword evidence="3" id="KW-1185">Reference proteome</keyword>
<protein>
    <recommendedName>
        <fullName evidence="4">CopG family transcriptional regulator</fullName>
    </recommendedName>
</protein>
<proteinExistence type="predicted"/>
<reference evidence="3" key="1">
    <citation type="journal article" date="2019" name="Int. J. Syst. Evol. Microbiol.">
        <title>The Global Catalogue of Microorganisms (GCM) 10K type strain sequencing project: providing services to taxonomists for standard genome sequencing and annotation.</title>
        <authorList>
            <consortium name="The Broad Institute Genomics Platform"/>
            <consortium name="The Broad Institute Genome Sequencing Center for Infectious Disease"/>
            <person name="Wu L."/>
            <person name="Ma J."/>
        </authorList>
    </citation>
    <scope>NUCLEOTIDE SEQUENCE [LARGE SCALE GENOMIC DNA]</scope>
    <source>
        <strain evidence="3">KCTC 52094</strain>
    </source>
</reference>
<evidence type="ECO:0000313" key="2">
    <source>
        <dbReference type="EMBL" id="MFC3125514.1"/>
    </source>
</evidence>
<dbReference type="EMBL" id="JBHRTN010000009">
    <property type="protein sequence ID" value="MFC3125514.1"/>
    <property type="molecule type" value="Genomic_DNA"/>
</dbReference>
<sequence length="99" mass="10854">MAKSKFADIFAKPLEEQDGPVPERVEKETAAIPPTKAAPEANSPAVLTPLTLPTAMNFKLSPTAAAGLHQHQFKTGRRKQDIVAEALMQWLERNAHLIK</sequence>
<evidence type="ECO:0008006" key="4">
    <source>
        <dbReference type="Google" id="ProtNLM"/>
    </source>
</evidence>